<feature type="transmembrane region" description="Helical" evidence="1">
    <location>
        <begin position="12"/>
        <end position="37"/>
    </location>
</feature>
<name>A0A6J6JHH4_9ZZZZ</name>
<organism evidence="2">
    <name type="scientific">freshwater metagenome</name>
    <dbReference type="NCBI Taxonomy" id="449393"/>
    <lineage>
        <taxon>unclassified sequences</taxon>
        <taxon>metagenomes</taxon>
        <taxon>ecological metagenomes</taxon>
    </lineage>
</organism>
<dbReference type="EMBL" id="CAEZVM010000041">
    <property type="protein sequence ID" value="CAB4635968.1"/>
    <property type="molecule type" value="Genomic_DNA"/>
</dbReference>
<dbReference type="AlphaFoldDB" id="A0A6J6JHH4"/>
<proteinExistence type="predicted"/>
<evidence type="ECO:0000256" key="1">
    <source>
        <dbReference type="SAM" id="Phobius"/>
    </source>
</evidence>
<keyword evidence="1" id="KW-0812">Transmembrane</keyword>
<keyword evidence="1" id="KW-0472">Membrane</keyword>
<keyword evidence="1" id="KW-1133">Transmembrane helix</keyword>
<evidence type="ECO:0000313" key="2">
    <source>
        <dbReference type="EMBL" id="CAB4635968.1"/>
    </source>
</evidence>
<reference evidence="2" key="1">
    <citation type="submission" date="2020-05" db="EMBL/GenBank/DDBJ databases">
        <authorList>
            <person name="Chiriac C."/>
            <person name="Salcher M."/>
            <person name="Ghai R."/>
            <person name="Kavagutti S V."/>
        </authorList>
    </citation>
    <scope>NUCLEOTIDE SEQUENCE</scope>
</reference>
<sequence length="47" mass="5067">MAMNKLGVLTNWLNRALAVILIPTALAIYLFGGLIWGEILKAIGKGK</sequence>
<accession>A0A6J6JHH4</accession>
<gene>
    <name evidence="2" type="ORF">UFOPK2032_00942</name>
</gene>
<protein>
    <submittedName>
        <fullName evidence="2">Unannotated protein</fullName>
    </submittedName>
</protein>